<evidence type="ECO:0000256" key="7">
    <source>
        <dbReference type="ARBA" id="ARBA00048467"/>
    </source>
</evidence>
<evidence type="ECO:0000256" key="1">
    <source>
        <dbReference type="ARBA" id="ARBA00005118"/>
    </source>
</evidence>
<dbReference type="GO" id="GO:0019546">
    <property type="term" value="P:L-arginine deiminase pathway"/>
    <property type="evidence" value="ECO:0007669"/>
    <property type="project" value="TreeGrafter"/>
</dbReference>
<keyword evidence="5 9" id="KW-0808">Transferase</keyword>
<dbReference type="SUPFAM" id="SSF53633">
    <property type="entry name" value="Carbamate kinase-like"/>
    <property type="match status" value="1"/>
</dbReference>
<accession>A0A223HWG0</accession>
<dbReference type="RefSeq" id="WP_094396872.1">
    <property type="nucleotide sequence ID" value="NZ_CP016893.1"/>
</dbReference>
<dbReference type="Pfam" id="PF00696">
    <property type="entry name" value="AA_kinase"/>
    <property type="match status" value="1"/>
</dbReference>
<evidence type="ECO:0000256" key="4">
    <source>
        <dbReference type="ARBA" id="ARBA00022503"/>
    </source>
</evidence>
<dbReference type="GO" id="GO:0008804">
    <property type="term" value="F:carbamate kinase activity"/>
    <property type="evidence" value="ECO:0007669"/>
    <property type="project" value="UniProtKB-UniRule"/>
</dbReference>
<dbReference type="UniPathway" id="UPA00996">
    <property type="reaction ID" value="UER00366"/>
</dbReference>
<name>A0A223HWG0_THETR</name>
<evidence type="ECO:0000256" key="2">
    <source>
        <dbReference type="ARBA" id="ARBA00011066"/>
    </source>
</evidence>
<keyword evidence="6 9" id="KW-0418">Kinase</keyword>
<keyword evidence="4" id="KW-0056">Arginine metabolism</keyword>
<evidence type="ECO:0000256" key="9">
    <source>
        <dbReference type="PIRNR" id="PIRNR000723"/>
    </source>
</evidence>
<dbReference type="PIRSF" id="PIRSF000723">
    <property type="entry name" value="Carbamate_kin"/>
    <property type="match status" value="1"/>
</dbReference>
<gene>
    <name evidence="11" type="ORF">Thert_00652</name>
</gene>
<dbReference type="AlphaFoldDB" id="A0A223HWG0"/>
<dbReference type="EMBL" id="CP016893">
    <property type="protein sequence ID" value="AST56820.1"/>
    <property type="molecule type" value="Genomic_DNA"/>
</dbReference>
<comment type="similarity">
    <text evidence="2 9">Belongs to the carbamate kinase family.</text>
</comment>
<organism evidence="11 12">
    <name type="scientific">Thermoanaerobacterium thermosaccharolyticum</name>
    <name type="common">Clostridium thermosaccharolyticum</name>
    <dbReference type="NCBI Taxonomy" id="1517"/>
    <lineage>
        <taxon>Bacteria</taxon>
        <taxon>Bacillati</taxon>
        <taxon>Bacillota</taxon>
        <taxon>Clostridia</taxon>
        <taxon>Thermoanaerobacterales</taxon>
        <taxon>Thermoanaerobacteraceae</taxon>
        <taxon>Thermoanaerobacterium</taxon>
    </lineage>
</organism>
<dbReference type="NCBIfam" id="TIGR00746">
    <property type="entry name" value="arcC"/>
    <property type="match status" value="1"/>
</dbReference>
<dbReference type="CDD" id="cd04235">
    <property type="entry name" value="AAK_CK"/>
    <property type="match status" value="1"/>
</dbReference>
<reference evidence="11 12" key="1">
    <citation type="submission" date="2016-08" db="EMBL/GenBank/DDBJ databases">
        <title>A novel genetic cassette of butanologenic Thermoanaerobacterium thermosaccharolyticum that directly convert cellulose to butanol.</title>
        <authorList>
            <person name="Li T."/>
            <person name="He J."/>
        </authorList>
    </citation>
    <scope>NUCLEOTIDE SEQUENCE [LARGE SCALE GENOMIC DNA]</scope>
    <source>
        <strain evidence="11 12">TG57</strain>
    </source>
</reference>
<evidence type="ECO:0000256" key="6">
    <source>
        <dbReference type="ARBA" id="ARBA00022777"/>
    </source>
</evidence>
<sequence>MKGKVVIALGGNALQDKDMVPTAESQLNAIRKTASYIADIIEEGYSVIVTHGNGPQVGNIVIQNETASNIIPAMPFDICGAESQGMIGYMIQQCLGEVFKERNIDKDAATIVTQVVVDKDDPAFLHPTKPIGPFYSKEEAEMLIKNKGYEMVEDSGRGYRRVVASPEPREIVELSTIKLLENNGVVVITAGGGGIPVVKENGSLKGVAAVIDKDLASEKLAEDLDADILLILTAVEKVYINYKKPDEKALDVISSDKAQRYLEEGHFAPGSMLPKVKAAIRFANSKHGRRAIITSLEKAYDALCGKTGTVIVEKTAKD</sequence>
<dbReference type="InterPro" id="IPR003964">
    <property type="entry name" value="Carb_kinase"/>
</dbReference>
<evidence type="ECO:0000256" key="8">
    <source>
        <dbReference type="NCBIfam" id="TIGR00746"/>
    </source>
</evidence>
<evidence type="ECO:0000259" key="10">
    <source>
        <dbReference type="Pfam" id="PF00696"/>
    </source>
</evidence>
<evidence type="ECO:0000313" key="12">
    <source>
        <dbReference type="Proteomes" id="UP000214975"/>
    </source>
</evidence>
<protein>
    <recommendedName>
        <fullName evidence="3 8">Carbamate kinase</fullName>
    </recommendedName>
</protein>
<feature type="domain" description="Aspartate/glutamate/uridylate kinase" evidence="10">
    <location>
        <begin position="4"/>
        <end position="294"/>
    </location>
</feature>
<dbReference type="InterPro" id="IPR036393">
    <property type="entry name" value="AceGlu_kinase-like_sf"/>
</dbReference>
<comment type="catalytic activity">
    <reaction evidence="7">
        <text>hydrogencarbonate + NH4(+) + ATP = carbamoyl phosphate + ADP + H2O + H(+)</text>
        <dbReference type="Rhea" id="RHEA:10152"/>
        <dbReference type="ChEBI" id="CHEBI:15377"/>
        <dbReference type="ChEBI" id="CHEBI:15378"/>
        <dbReference type="ChEBI" id="CHEBI:17544"/>
        <dbReference type="ChEBI" id="CHEBI:28938"/>
        <dbReference type="ChEBI" id="CHEBI:30616"/>
        <dbReference type="ChEBI" id="CHEBI:58228"/>
        <dbReference type="ChEBI" id="CHEBI:456216"/>
        <dbReference type="EC" id="2.7.2.2"/>
    </reaction>
</comment>
<dbReference type="FunFam" id="3.40.1160.10:FF:000007">
    <property type="entry name" value="Carbamate kinase"/>
    <property type="match status" value="1"/>
</dbReference>
<dbReference type="PRINTS" id="PR01469">
    <property type="entry name" value="CARBMTKINASE"/>
</dbReference>
<evidence type="ECO:0000256" key="5">
    <source>
        <dbReference type="ARBA" id="ARBA00022679"/>
    </source>
</evidence>
<dbReference type="NCBIfam" id="NF009007">
    <property type="entry name" value="PRK12352.1"/>
    <property type="match status" value="1"/>
</dbReference>
<dbReference type="PANTHER" id="PTHR30409:SF1">
    <property type="entry name" value="CARBAMATE KINASE-RELATED"/>
    <property type="match status" value="1"/>
</dbReference>
<evidence type="ECO:0000256" key="3">
    <source>
        <dbReference type="ARBA" id="ARBA00013070"/>
    </source>
</evidence>
<proteinExistence type="inferred from homology"/>
<dbReference type="GO" id="GO:0005829">
    <property type="term" value="C:cytosol"/>
    <property type="evidence" value="ECO:0007669"/>
    <property type="project" value="TreeGrafter"/>
</dbReference>
<dbReference type="PANTHER" id="PTHR30409">
    <property type="entry name" value="CARBAMATE KINASE"/>
    <property type="match status" value="1"/>
</dbReference>
<comment type="pathway">
    <text evidence="1">Metabolic intermediate metabolism; carbamoyl phosphate degradation; CO(2) and NH(3) from carbamoyl phosphate: step 1/1.</text>
</comment>
<dbReference type="Gene3D" id="3.40.1160.10">
    <property type="entry name" value="Acetylglutamate kinase-like"/>
    <property type="match status" value="1"/>
</dbReference>
<dbReference type="Proteomes" id="UP000214975">
    <property type="component" value="Chromosome"/>
</dbReference>
<evidence type="ECO:0000313" key="11">
    <source>
        <dbReference type="EMBL" id="AST56820.1"/>
    </source>
</evidence>
<dbReference type="InterPro" id="IPR001048">
    <property type="entry name" value="Asp/Glu/Uridylate_kinase"/>
</dbReference>